<gene>
    <name evidence="1" type="ORF">ZEAMMB73_Zm00001d036609</name>
</gene>
<organism evidence="1">
    <name type="scientific">Zea mays</name>
    <name type="common">Maize</name>
    <dbReference type="NCBI Taxonomy" id="4577"/>
    <lineage>
        <taxon>Eukaryota</taxon>
        <taxon>Viridiplantae</taxon>
        <taxon>Streptophyta</taxon>
        <taxon>Embryophyta</taxon>
        <taxon>Tracheophyta</taxon>
        <taxon>Spermatophyta</taxon>
        <taxon>Magnoliopsida</taxon>
        <taxon>Liliopsida</taxon>
        <taxon>Poales</taxon>
        <taxon>Poaceae</taxon>
        <taxon>PACMAD clade</taxon>
        <taxon>Panicoideae</taxon>
        <taxon>Andropogonodae</taxon>
        <taxon>Andropogoneae</taxon>
        <taxon>Tripsacinae</taxon>
        <taxon>Zea</taxon>
    </lineage>
</organism>
<evidence type="ECO:0000313" key="1">
    <source>
        <dbReference type="EMBL" id="AQK81509.1"/>
    </source>
</evidence>
<proteinExistence type="predicted"/>
<dbReference type="AlphaFoldDB" id="A0A1D6LPS8"/>
<sequence>MIIRQKHLLLPVLEAWRLAGANQILCDEKQVKEAIVQLNHVIGIQWCRQRCGLGASRERV</sequence>
<name>A0A1D6LPS8_MAIZE</name>
<accession>A0A1D6LPS8</accession>
<dbReference type="EMBL" id="CM000782">
    <property type="protein sequence ID" value="AQK81509.1"/>
    <property type="molecule type" value="Genomic_DNA"/>
</dbReference>
<reference evidence="1" key="1">
    <citation type="submission" date="2015-12" db="EMBL/GenBank/DDBJ databases">
        <title>Update maize B73 reference genome by single molecule sequencing technologies.</title>
        <authorList>
            <consortium name="Maize Genome Sequencing Project"/>
            <person name="Ware D."/>
        </authorList>
    </citation>
    <scope>NUCLEOTIDE SEQUENCE</scope>
    <source>
        <tissue evidence="1">Seedling</tissue>
    </source>
</reference>
<protein>
    <submittedName>
        <fullName evidence="1">Uncharacterized protein</fullName>
    </submittedName>
</protein>